<protein>
    <submittedName>
        <fullName evidence="1">Uncharacterized protein</fullName>
    </submittedName>
</protein>
<dbReference type="SUPFAM" id="SSF52047">
    <property type="entry name" value="RNI-like"/>
    <property type="match status" value="1"/>
</dbReference>
<organism evidence="1 3">
    <name type="scientific">Adineta steineri</name>
    <dbReference type="NCBI Taxonomy" id="433720"/>
    <lineage>
        <taxon>Eukaryota</taxon>
        <taxon>Metazoa</taxon>
        <taxon>Spiralia</taxon>
        <taxon>Gnathifera</taxon>
        <taxon>Rotifera</taxon>
        <taxon>Eurotatoria</taxon>
        <taxon>Bdelloidea</taxon>
        <taxon>Adinetida</taxon>
        <taxon>Adinetidae</taxon>
        <taxon>Adineta</taxon>
    </lineage>
</organism>
<gene>
    <name evidence="2" type="ORF">BJG266_LOCUS12132</name>
    <name evidence="1" type="ORF">QVE165_LOCUS5044</name>
</gene>
<evidence type="ECO:0000313" key="2">
    <source>
        <dbReference type="EMBL" id="CAF0931769.1"/>
    </source>
</evidence>
<proteinExistence type="predicted"/>
<dbReference type="EMBL" id="CAJNOI010000046">
    <property type="protein sequence ID" value="CAF0931769.1"/>
    <property type="molecule type" value="Genomic_DNA"/>
</dbReference>
<dbReference type="Proteomes" id="UP000663877">
    <property type="component" value="Unassembled WGS sequence"/>
</dbReference>
<evidence type="ECO:0000313" key="3">
    <source>
        <dbReference type="Proteomes" id="UP000663832"/>
    </source>
</evidence>
<sequence length="578" mass="68682">MSLLNTSNDSDSDSLSILVILRTLFTDLPDLVILNIIHYLSPFDAIQAFYNIDNDDDNRILNLLIETRCFSSIHQLRLPLFNFVCDYVIPYMGSKLSHLTLYDHQLMIARTKQIYLYLSNLSSLHLINIIEIKENDNDLSYFLNKQLKKLTIQFISEHHIEAQAYICEQFIFNKESTNLIHCHLLNNYGIHLRRLNLFPNNSIQEMTVQLKHLTDLHVLFDNLINIKILNIEICQWTIEDIKYDYTKLSKKLPHLIEFSLQTHHTLSFNQMISIIQHLIYLNKLSFIYRNYDERGIDINQLQLILNHLQCLKHLHFIIKFIYFNLNPKLTFEYNIQLKQQWNVHTYMNSLYKTYLAYTQPMINRNFSISSDILLDDDLIYLPTITNLNLTIHTKQISLLPIIRLLNSHFPFLKHLHIVDSFGIEEKNDCTMKLFNIHSLNASELKISNLFFNLIQSLPNLVYLQVNSNILINCDLKLLFVNNQIKHLELITKNFDEINNILFYFPILEYLIINNKKQSNDYKRKSYRIVFNWFEICTQLYTILIKTDKLSNLFFNLSHTESNSKIHIQYSNEMLTVWK</sequence>
<name>A0A813U064_9BILA</name>
<evidence type="ECO:0000313" key="1">
    <source>
        <dbReference type="EMBL" id="CAF0816901.1"/>
    </source>
</evidence>
<dbReference type="AlphaFoldDB" id="A0A813U064"/>
<dbReference type="OrthoDB" id="10000340at2759"/>
<keyword evidence="3" id="KW-1185">Reference proteome</keyword>
<dbReference type="EMBL" id="CAJNOM010000020">
    <property type="protein sequence ID" value="CAF0816901.1"/>
    <property type="molecule type" value="Genomic_DNA"/>
</dbReference>
<comment type="caution">
    <text evidence="1">The sequence shown here is derived from an EMBL/GenBank/DDBJ whole genome shotgun (WGS) entry which is preliminary data.</text>
</comment>
<accession>A0A813U064</accession>
<reference evidence="1" key="1">
    <citation type="submission" date="2021-02" db="EMBL/GenBank/DDBJ databases">
        <authorList>
            <person name="Nowell W R."/>
        </authorList>
    </citation>
    <scope>NUCLEOTIDE SEQUENCE</scope>
</reference>
<dbReference type="Proteomes" id="UP000663832">
    <property type="component" value="Unassembled WGS sequence"/>
</dbReference>